<dbReference type="EMBL" id="AAAIKW010000001">
    <property type="protein sequence ID" value="EAC4551360.1"/>
    <property type="molecule type" value="Genomic_DNA"/>
</dbReference>
<dbReference type="Proteomes" id="UP000339309">
    <property type="component" value="Unassembled WGS sequence"/>
</dbReference>
<dbReference type="EMBL" id="AABBYJ010000006">
    <property type="protein sequence ID" value="EAG4331743.1"/>
    <property type="molecule type" value="Genomic_DNA"/>
</dbReference>
<dbReference type="EMBL" id="AAAKQF010000005">
    <property type="protein sequence ID" value="EAC9040369.1"/>
    <property type="molecule type" value="Genomic_DNA"/>
</dbReference>
<evidence type="ECO:0000313" key="97">
    <source>
        <dbReference type="Proteomes" id="UP000852906"/>
    </source>
</evidence>
<evidence type="ECO:0000313" key="7">
    <source>
        <dbReference type="EMBL" id="EAD3791813.1"/>
    </source>
</evidence>
<evidence type="ECO:0000313" key="35">
    <source>
        <dbReference type="EMBL" id="ECY9782688.1"/>
    </source>
</evidence>
<dbReference type="EMBL" id="MJTJ01000023">
    <property type="protein sequence ID" value="OET47847.1"/>
    <property type="molecule type" value="Genomic_DNA"/>
</dbReference>
<evidence type="ECO:0000313" key="80">
    <source>
        <dbReference type="Proteomes" id="UP000489121"/>
    </source>
</evidence>
<reference evidence="35 80" key="8">
    <citation type="submission" date="2019-09" db="EMBL/GenBank/DDBJ databases">
        <authorList>
            <consortium name="PulseNet: The National Subtyping Network for Foodborne Disease Surveillance"/>
            <person name="Tarr C.L."/>
            <person name="Trees E."/>
            <person name="Katz L.S."/>
            <person name="Carleton-Romer H.A."/>
            <person name="Stroika S."/>
            <person name="Kucerova Z."/>
            <person name="Roache K.F."/>
            <person name="Sabol A.L."/>
            <person name="Besser J."/>
            <person name="Gerner-Smidt P."/>
        </authorList>
    </citation>
    <scope>NUCLEOTIDE SEQUENCE [LARGE SCALE GENOMIC DNA]</scope>
    <source>
        <strain evidence="1 56">2015L-6227</strain>
        <strain evidence="11 54">PNUSAL000134</strain>
        <strain evidence="5 60">PNUSAL000910</strain>
        <strain evidence="13 61">PNUSAL002180</strain>
        <strain evidence="14 77">PNUSAL002298</strain>
        <strain evidence="28 59">PNUSAL004402</strain>
        <strain evidence="35 80">PNUSAL005692</strain>
    </source>
</reference>
<dbReference type="Proteomes" id="UP000460224">
    <property type="component" value="Unassembled WGS sequence"/>
</dbReference>
<dbReference type="Proteomes" id="UP000533021">
    <property type="component" value="Unassembled WGS sequence"/>
</dbReference>
<evidence type="ECO:0000313" key="11">
    <source>
        <dbReference type="EMBL" id="EAE2354716.1"/>
    </source>
</evidence>
<dbReference type="EMBL" id="MJTJ01000019">
    <property type="protein sequence ID" value="OET48650.1"/>
    <property type="molecule type" value="Genomic_DNA"/>
</dbReference>
<dbReference type="EMBL" id="AAAJWF010000001">
    <property type="protein sequence ID" value="EAC7479211.1"/>
    <property type="molecule type" value="Genomic_DNA"/>
</dbReference>
<dbReference type="EMBL" id="AACJYH010000001">
    <property type="protein sequence ID" value="EAK8896336.1"/>
    <property type="molecule type" value="Genomic_DNA"/>
</dbReference>
<evidence type="ECO:0000313" key="34">
    <source>
        <dbReference type="EMBL" id="ECY6544836.1"/>
    </source>
</evidence>
<dbReference type="Proteomes" id="UP000403352">
    <property type="component" value="Unassembled WGS sequence"/>
</dbReference>
<evidence type="ECO:0000313" key="89">
    <source>
        <dbReference type="Proteomes" id="UP000546397"/>
    </source>
</evidence>
<evidence type="ECO:0000313" key="23">
    <source>
        <dbReference type="EMBL" id="EAG9387871.1"/>
    </source>
</evidence>
<evidence type="ECO:0000313" key="67">
    <source>
        <dbReference type="Proteomes" id="UP000389283"/>
    </source>
</evidence>
<dbReference type="EMBL" id="AABCVX010000001">
    <property type="protein sequence ID" value="EAG6167913.1"/>
    <property type="molecule type" value="Genomic_DNA"/>
</dbReference>
<evidence type="ECO:0000313" key="55">
    <source>
        <dbReference type="Proteomes" id="UP000337746"/>
    </source>
</evidence>
<dbReference type="EMBL" id="AABAYG010000005">
    <property type="protein sequence ID" value="EAG2245945.1"/>
    <property type="molecule type" value="Genomic_DNA"/>
</dbReference>
<evidence type="ECO:0000313" key="28">
    <source>
        <dbReference type="EMBL" id="EAK8896336.1"/>
    </source>
</evidence>
<dbReference type="Proteomes" id="UP000522199">
    <property type="component" value="Unassembled WGS sequence"/>
</dbReference>
<evidence type="ECO:0000313" key="88">
    <source>
        <dbReference type="Proteomes" id="UP000544530"/>
    </source>
</evidence>
<evidence type="ECO:0000313" key="85">
    <source>
        <dbReference type="Proteomes" id="UP000530452"/>
    </source>
</evidence>
<evidence type="ECO:0000313" key="57">
    <source>
        <dbReference type="Proteomes" id="UP000344343"/>
    </source>
</evidence>
<dbReference type="Proteomes" id="UP000427828">
    <property type="component" value="Unassembled WGS sequence"/>
</dbReference>
<dbReference type="Proteomes" id="UP000527632">
    <property type="component" value="Unassembled WGS sequence"/>
</dbReference>
<dbReference type="Proteomes" id="UP000844415">
    <property type="component" value="Unassembled WGS sequence"/>
</dbReference>
<dbReference type="EMBL" id="AAAQQZ010000005">
    <property type="protein sequence ID" value="EAE1339333.1"/>
    <property type="molecule type" value="Genomic_DNA"/>
</dbReference>
<evidence type="ECO:0000313" key="43">
    <source>
        <dbReference type="EMBL" id="HAC0011931.1"/>
    </source>
</evidence>
<name>A0A0B8R2H7_LISMN</name>
<dbReference type="EMBL" id="QDAY01000001">
    <property type="protein sequence ID" value="KAA9453248.1"/>
    <property type="molecule type" value="Genomic_DNA"/>
</dbReference>
<reference evidence="48 88" key="10">
    <citation type="submission" date="2020-06" db="EMBL/GenBank/DDBJ databases">
        <title>Two Listeria outbreaks in Switzerland in 2018 and 2020.</title>
        <authorList>
            <person name="Stevens M.J.A."/>
            <person name="Bloemberg G."/>
            <person name="Nusch-Inderbinnen M."/>
            <person name="Stephan R."/>
        </authorList>
    </citation>
    <scope>NUCLEOTIDE SEQUENCE [LARGE SCALE GENOMIC DNA]</scope>
    <source>
        <strain evidence="48 88">N18-0707</strain>
    </source>
</reference>
<gene>
    <name evidence="13" type="ORF">A8L61_11120</name>
    <name evidence="22" type="ORF">AB917_07825</name>
    <name evidence="1" type="ORF">ABZ57_02555</name>
    <name evidence="50" type="ORF">AJL21_10285</name>
    <name evidence="49" type="ORF">AJL21_15300</name>
    <name evidence="10" type="ORF">ART25_10485</name>
    <name evidence="2" type="ORF">ARY78_11165</name>
    <name evidence="17" type="ORF">B1N52_03565</name>
    <name evidence="16" type="ORF">B1S26_11080</name>
    <name evidence="18" type="ORF">B5K54_06535</name>
    <name evidence="14" type="ORF">BB997_00755</name>
    <name evidence="33" type="ORF">BCZ19_03370</name>
    <name evidence="15" type="ORF">BCZ21_02620</name>
    <name evidence="20" type="ORF">CA369_13765</name>
    <name evidence="19" type="ORF">CAV64_10890</name>
    <name evidence="23" type="ORF">CW845_10275</name>
    <name evidence="25" type="ORF">D4920_10020</name>
    <name evidence="24" type="ORF">D4B11_02715</name>
    <name evidence="26" type="ORF">D5N24_09375</name>
    <name evidence="28" type="ORF">D7104_01340</name>
    <name evidence="47" type="ORF">DCK61_01990</name>
    <name evidence="21" type="ORF">DCT16_00755</name>
    <name evidence="4" type="ORF">DQ70_00755</name>
    <name evidence="3" type="ORF">DU018_04850</name>
    <name evidence="51" type="ORF">DYZ80_00613</name>
    <name evidence="12" type="ORF">E1W56_00790</name>
    <name evidence="27" type="ORF">E5F58_03370</name>
    <name evidence="9" type="ORF">EX365_13955</name>
    <name evidence="8" type="ORF">EXZ73_04110</name>
    <name evidence="34" type="ORF">F6436_10865</name>
    <name evidence="35" type="ORF">F6515_06735</name>
    <name evidence="29" type="ORF">FA835_13115</name>
    <name evidence="31" type="ORF">FLQ97_10470</name>
    <name evidence="30" type="ORF">FLR03_02000</name>
    <name evidence="32" type="ORF">FNX40_03500</name>
    <name evidence="38" type="ORF">FV747_05890</name>
    <name evidence="39" type="ORF">G3O21_001809</name>
    <name evidence="40" type="ORF">GHH22_08815</name>
    <name evidence="45" type="ORF">GI949_10900</name>
    <name evidence="37" type="ORF">GJW51_10820</name>
    <name evidence="36" type="ORF">GQG13_00740</name>
    <name evidence="41" type="ORF">GYR60_08700</name>
    <name evidence="42" type="ORF">GYS09_00375</name>
    <name evidence="43" type="ORF">GYX23_02850</name>
    <name evidence="44" type="ORF">GYY14_02380</name>
    <name evidence="46" type="ORF">HQN34_000285</name>
    <name evidence="48" type="ORF">HZJ64_02230</name>
    <name evidence="5" type="ORF">KV70_09135</name>
    <name evidence="6" type="ORF">QD52_03365</name>
    <name evidence="7" type="ORF">UI29_03375</name>
    <name evidence="11" type="ORF">Y261_10190</name>
</gene>
<dbReference type="Proteomes" id="UP000546397">
    <property type="component" value="Unassembled WGS sequence"/>
</dbReference>
<dbReference type="Proteomes" id="UP000376505">
    <property type="component" value="Unassembled WGS sequence"/>
</dbReference>
<evidence type="ECO:0000313" key="1">
    <source>
        <dbReference type="EMBL" id="EAC4551360.1"/>
    </source>
</evidence>
<reference evidence="49 97" key="1">
    <citation type="submission" date="2016-09" db="EMBL/GenBank/DDBJ databases">
        <title>100K Listeria isolates.</title>
        <authorList>
            <person name="Chen P."/>
            <person name="Weimer B.C."/>
            <person name="Kong N."/>
            <person name="Huang B."/>
        </authorList>
    </citation>
    <scope>NUCLEOTIDE SEQUENCE [LARGE SCALE GENOMIC DNA]</scope>
    <source>
        <strain evidence="49 97">BCW_2383</strain>
    </source>
</reference>
<evidence type="ECO:0000313" key="68">
    <source>
        <dbReference type="Proteomes" id="UP000398321"/>
    </source>
</evidence>
<evidence type="ECO:0000313" key="96">
    <source>
        <dbReference type="Proteomes" id="UP000844415"/>
    </source>
</evidence>
<evidence type="ECO:0000313" key="47">
    <source>
        <dbReference type="EMBL" id="KAA9453248.1"/>
    </source>
</evidence>
<evidence type="ECO:0000313" key="12">
    <source>
        <dbReference type="EMBL" id="EAE4940584.1"/>
    </source>
</evidence>
<evidence type="ECO:0000313" key="46">
    <source>
        <dbReference type="EMBL" id="HAJ9592120.1"/>
    </source>
</evidence>
<evidence type="ECO:0000313" key="64">
    <source>
        <dbReference type="Proteomes" id="UP000368512"/>
    </source>
</evidence>
<dbReference type="InterPro" id="IPR009833">
    <property type="entry name" value="DUF1398"/>
</dbReference>
<evidence type="ECO:0000313" key="8">
    <source>
        <dbReference type="EMBL" id="EAD5773471.1"/>
    </source>
</evidence>
<dbReference type="EMBL" id="AABAGT010000016">
    <property type="protein sequence ID" value="EAG0867827.1"/>
    <property type="molecule type" value="Genomic_DNA"/>
</dbReference>
<dbReference type="EMBL" id="AANDSR010000007">
    <property type="protein sequence ID" value="EDN9837149.1"/>
    <property type="molecule type" value="Genomic_DNA"/>
</dbReference>
<protein>
    <submittedName>
        <fullName evidence="44">DUF1398 domain-containing protein</fullName>
    </submittedName>
    <submittedName>
        <fullName evidence="48">DUF1398 family protein</fullName>
    </submittedName>
</protein>
<evidence type="ECO:0000313" key="58">
    <source>
        <dbReference type="Proteomes" id="UP000345329"/>
    </source>
</evidence>
<evidence type="ECO:0000313" key="90">
    <source>
        <dbReference type="Proteomes" id="UP000548278"/>
    </source>
</evidence>
<evidence type="ECO:0000313" key="13">
    <source>
        <dbReference type="EMBL" id="EAG0867827.1"/>
    </source>
</evidence>
<dbReference type="EMBL" id="AANEHK010000004">
    <property type="protein sequence ID" value="EDO0985531.1"/>
    <property type="molecule type" value="Genomic_DNA"/>
</dbReference>
<evidence type="ECO:0000313" key="73">
    <source>
        <dbReference type="Proteomes" id="UP000455569"/>
    </source>
</evidence>
<evidence type="ECO:0000313" key="72">
    <source>
        <dbReference type="Proteomes" id="UP000427828"/>
    </source>
</evidence>
<dbReference type="EMBL" id="DAAIHR010000007">
    <property type="protein sequence ID" value="HAB8398600.1"/>
    <property type="molecule type" value="Genomic_DNA"/>
</dbReference>
<evidence type="ECO:0000313" key="3">
    <source>
        <dbReference type="EMBL" id="EAC6547696.1"/>
    </source>
</evidence>
<dbReference type="EMBL" id="DAAJFY010000001">
    <property type="protein sequence ID" value="HAC0274210.1"/>
    <property type="molecule type" value="Genomic_DNA"/>
</dbReference>
<reference evidence="47 74" key="4">
    <citation type="submission" date="2018-04" db="EMBL/GenBank/DDBJ databases">
        <title>Genome Analysis of a Prevalent Clone of Listeria monocytogenes Sequence Type 87 in China.</title>
        <authorList>
            <person name="Wang Y."/>
        </authorList>
    </citation>
    <scope>NUCLEOTIDE SEQUENCE [LARGE SCALE GENOMIC DNA]</scope>
    <source>
        <strain evidence="47 74">ICDC_LM1523</strain>
    </source>
</reference>
<evidence type="ECO:0000313" key="56">
    <source>
        <dbReference type="Proteomes" id="UP000339309"/>
    </source>
</evidence>
<evidence type="ECO:0000313" key="37">
    <source>
        <dbReference type="EMBL" id="EDN9837149.1"/>
    </source>
</evidence>
<evidence type="ECO:0000313" key="69">
    <source>
        <dbReference type="Proteomes" id="UP000403352"/>
    </source>
</evidence>
<evidence type="ECO:0000313" key="59">
    <source>
        <dbReference type="Proteomes" id="UP000350032"/>
    </source>
</evidence>
<dbReference type="Proteomes" id="UP000525850">
    <property type="component" value="Unassembled WGS sequence"/>
</dbReference>
<evidence type="ECO:0000313" key="2">
    <source>
        <dbReference type="EMBL" id="EAC5550987.1"/>
    </source>
</evidence>
<dbReference type="EMBL" id="AABBHO010000015">
    <property type="protein sequence ID" value="EAG2996939.1"/>
    <property type="molecule type" value="Genomic_DNA"/>
</dbReference>
<proteinExistence type="predicted"/>
<evidence type="ECO:0000313" key="53">
    <source>
        <dbReference type="Proteomes" id="UP000331186"/>
    </source>
</evidence>
<dbReference type="Proteomes" id="UP000336166">
    <property type="component" value="Unassembled WGS sequence"/>
</dbReference>
<evidence type="ECO:0000313" key="61">
    <source>
        <dbReference type="Proteomes" id="UP000358545"/>
    </source>
</evidence>
<dbReference type="Proteomes" id="UP000478704">
    <property type="component" value="Unassembled WGS sequence"/>
</dbReference>
<dbReference type="EMBL" id="AABGUK010000001">
    <property type="protein sequence ID" value="EAH4241037.1"/>
    <property type="molecule type" value="Genomic_DNA"/>
</dbReference>
<evidence type="ECO:0000313" key="83">
    <source>
        <dbReference type="Proteomes" id="UP000527632"/>
    </source>
</evidence>
<reference evidence="85 86" key="7">
    <citation type="submission" date="2019-04" db="EMBL/GenBank/DDBJ databases">
        <authorList>
            <person name="Ashton P.M."/>
            <person name="Dallman T."/>
            <person name="Nair S."/>
            <person name="De Pinna E."/>
            <person name="Peters T."/>
            <person name="Grant K."/>
        </authorList>
    </citation>
    <scope>NUCLEOTIDE SEQUENCE [LARGE SCALE GENOMIC DNA]</scope>
    <source>
        <strain evidence="25 86">282333</strain>
        <strain evidence="26 85">282352</strain>
        <strain evidence="24 89">289003</strain>
        <strain evidence="38 76">788324</strain>
        <strain evidence="12">RL15000286</strain>
    </source>
</reference>
<dbReference type="EMBL" id="QXLS01000001">
    <property type="protein sequence ID" value="RKA11080.1"/>
    <property type="molecule type" value="Genomic_DNA"/>
</dbReference>
<dbReference type="Proteomes" id="UP000840197">
    <property type="component" value="Unassembled WGS sequence"/>
</dbReference>
<evidence type="ECO:0000313" key="76">
    <source>
        <dbReference type="Proteomes" id="UP000467536"/>
    </source>
</evidence>
<reference evidence="51 52" key="2">
    <citation type="journal article" date="2018" name="BMC Genomics">
        <title>Genes significantly associated with lineage II food isolates of Listeria monocytogenes.</title>
        <authorList>
            <person name="Pirone-Davies C."/>
            <person name="Chen Y."/>
            <person name="Pightling A."/>
            <person name="Ryan G."/>
            <person name="Wang Y."/>
            <person name="Yao K."/>
            <person name="Hoffmann M."/>
            <person name="Allard M.W."/>
        </authorList>
    </citation>
    <scope>NUCLEOTIDE SEQUENCE [LARGE SCALE GENOMIC DNA]</scope>
    <source>
        <strain evidence="51 52">PNUSAL000550</strain>
    </source>
</reference>
<dbReference type="EMBL" id="AAASLB010000001">
    <property type="protein sequence ID" value="EAE4940584.1"/>
    <property type="molecule type" value="Genomic_DNA"/>
</dbReference>
<dbReference type="Proteomes" id="UP000528151">
    <property type="component" value="Unassembled WGS sequence"/>
</dbReference>
<dbReference type="EMBL" id="AABFVG010000006">
    <property type="protein sequence ID" value="EAH2282407.1"/>
    <property type="molecule type" value="Genomic_DNA"/>
</dbReference>
<dbReference type="OMA" id="MTCTYFD"/>
<dbReference type="EMBL" id="AABDGJ010000004">
    <property type="protein sequence ID" value="EAG6990495.1"/>
    <property type="molecule type" value="Genomic_DNA"/>
</dbReference>
<dbReference type="EMBL" id="AANPAU010000006">
    <property type="protein sequence ID" value="EDP8514385.1"/>
    <property type="molecule type" value="Genomic_DNA"/>
</dbReference>
<evidence type="ECO:0000313" key="95">
    <source>
        <dbReference type="Proteomes" id="UP000843775"/>
    </source>
</evidence>
<evidence type="ECO:0000313" key="82">
    <source>
        <dbReference type="Proteomes" id="UP000525850"/>
    </source>
</evidence>
<evidence type="ECO:0000313" key="75">
    <source>
        <dbReference type="Proteomes" id="UP000467347"/>
    </source>
</evidence>
<dbReference type="Proteomes" id="UP000840039">
    <property type="component" value="Unassembled WGS sequence"/>
</dbReference>
<dbReference type="EMBL" id="AAAJKI010000008">
    <property type="protein sequence ID" value="EAC6547696.1"/>
    <property type="molecule type" value="Genomic_DNA"/>
</dbReference>
<evidence type="ECO:0000313" key="38">
    <source>
        <dbReference type="EMBL" id="EDO0985531.1"/>
    </source>
</evidence>
<evidence type="ECO:0000313" key="78">
    <source>
        <dbReference type="Proteomes" id="UP000478704"/>
    </source>
</evidence>
<dbReference type="EMBL" id="AABAWE010000001">
    <property type="protein sequence ID" value="EAG2086137.1"/>
    <property type="molecule type" value="Genomic_DNA"/>
</dbReference>
<evidence type="ECO:0000313" key="74">
    <source>
        <dbReference type="Proteomes" id="UP000460224"/>
    </source>
</evidence>
<evidence type="ECO:0000313" key="31">
    <source>
        <dbReference type="EMBL" id="ECB9514163.1"/>
    </source>
</evidence>
<dbReference type="Proteomes" id="UP000478682">
    <property type="component" value="Unassembled WGS sequence"/>
</dbReference>
<dbReference type="EMBL" id="AAAMZD010000001">
    <property type="protein sequence ID" value="EAD3791813.1"/>
    <property type="molecule type" value="Genomic_DNA"/>
</dbReference>
<dbReference type="Proteomes" id="UP000548278">
    <property type="component" value="Unassembled WGS sequence"/>
</dbReference>
<evidence type="ECO:0000313" key="27">
    <source>
        <dbReference type="EMBL" id="EAH4241037.1"/>
    </source>
</evidence>
<dbReference type="Proteomes" id="UP000530452">
    <property type="component" value="Unassembled WGS sequence"/>
</dbReference>
<dbReference type="Proteomes" id="UP000350032">
    <property type="component" value="Unassembled WGS sequence"/>
</dbReference>
<evidence type="ECO:0000313" key="92">
    <source>
        <dbReference type="Proteomes" id="UP000566721"/>
    </source>
</evidence>
<dbReference type="EMBL" id="AABBAW010000001">
    <property type="protein sequence ID" value="EAG2514226.1"/>
    <property type="molecule type" value="Genomic_DNA"/>
</dbReference>
<dbReference type="EMBL" id="AAHZFN010000002">
    <property type="protein sequence ID" value="ECB9472446.1"/>
    <property type="molecule type" value="Genomic_DNA"/>
</dbReference>
<evidence type="ECO:0000313" key="66">
    <source>
        <dbReference type="Proteomes" id="UP000379076"/>
    </source>
</evidence>
<dbReference type="Proteomes" id="UP000331186">
    <property type="component" value="Unassembled WGS sequence"/>
</dbReference>
<evidence type="ECO:0000313" key="84">
    <source>
        <dbReference type="Proteomes" id="UP000528151"/>
    </source>
</evidence>
<dbReference type="Proteomes" id="UP000345329">
    <property type="component" value="Unassembled WGS sequence"/>
</dbReference>
<evidence type="ECO:0000313" key="4">
    <source>
        <dbReference type="EMBL" id="EAC7479211.1"/>
    </source>
</evidence>
<dbReference type="Proteomes" id="UP000358545">
    <property type="component" value="Unassembled WGS sequence"/>
</dbReference>
<accession>A0A0B8R2H7</accession>
<dbReference type="EMBL" id="AANCRK010000001">
    <property type="protein sequence ID" value="EDN7713644.1"/>
    <property type="molecule type" value="Genomic_DNA"/>
</dbReference>
<dbReference type="Proteomes" id="UP000337746">
    <property type="component" value="Unassembled WGS sequence"/>
</dbReference>
<dbReference type="Proteomes" id="UP000364988">
    <property type="component" value="Unassembled WGS sequence"/>
</dbReference>
<dbReference type="Proteomes" id="UP000467347">
    <property type="component" value="Unassembled WGS sequence"/>
</dbReference>
<dbReference type="Proteomes" id="UP000566721">
    <property type="component" value="Unassembled WGS sequence"/>
</dbReference>
<dbReference type="Gene3D" id="3.30.1810.10">
    <property type="entry name" value="YdfO-like"/>
    <property type="match status" value="1"/>
</dbReference>
<comment type="caution">
    <text evidence="44">The sequence shown here is derived from an EMBL/GenBank/DDBJ whole genome shotgun (WGS) entry which is preliminary data.</text>
</comment>
<dbReference type="Proteomes" id="UP000423131">
    <property type="component" value="Unassembled WGS sequence"/>
</dbReference>
<evidence type="ECO:0000313" key="62">
    <source>
        <dbReference type="Proteomes" id="UP000364988"/>
    </source>
</evidence>
<evidence type="ECO:0000313" key="5">
    <source>
        <dbReference type="EMBL" id="EAC9040369.1"/>
    </source>
</evidence>
<dbReference type="AlphaFoldDB" id="A0A0B8R2H7"/>
<dbReference type="Proteomes" id="UP000843503">
    <property type="component" value="Unassembled WGS sequence"/>
</dbReference>
<evidence type="ECO:0000313" key="19">
    <source>
        <dbReference type="EMBL" id="EAG4331743.1"/>
    </source>
</evidence>
<evidence type="ECO:0000313" key="60">
    <source>
        <dbReference type="Proteomes" id="UP000354255"/>
    </source>
</evidence>
<evidence type="ECO:0000313" key="33">
    <source>
        <dbReference type="EMBL" id="ECX6923695.1"/>
    </source>
</evidence>
<evidence type="ECO:0000313" key="14">
    <source>
        <dbReference type="EMBL" id="EAG1892133.1"/>
    </source>
</evidence>
<dbReference type="EMBL" id="AAALRN010000001">
    <property type="protein sequence ID" value="EAD1184119.1"/>
    <property type="molecule type" value="Genomic_DNA"/>
</dbReference>
<dbReference type="Proteomes" id="UP000455569">
    <property type="component" value="Unassembled WGS sequence"/>
</dbReference>
<dbReference type="SUPFAM" id="SSF160419">
    <property type="entry name" value="YdfO-like"/>
    <property type="match status" value="1"/>
</dbReference>
<evidence type="ECO:0000313" key="6">
    <source>
        <dbReference type="EMBL" id="EAD1184119.1"/>
    </source>
</evidence>
<dbReference type="Pfam" id="PF07166">
    <property type="entry name" value="DUF1398"/>
    <property type="match status" value="1"/>
</dbReference>
<evidence type="ECO:0000313" key="49">
    <source>
        <dbReference type="EMBL" id="OET47847.1"/>
    </source>
</evidence>
<dbReference type="RefSeq" id="WP_003724363.1">
    <property type="nucleotide sequence ID" value="NC_021824.1"/>
</dbReference>
<evidence type="ECO:0000313" key="71">
    <source>
        <dbReference type="Proteomes" id="UP000423131"/>
    </source>
</evidence>
<evidence type="ECO:0000313" key="81">
    <source>
        <dbReference type="Proteomes" id="UP000522199"/>
    </source>
</evidence>
<dbReference type="Proteomes" id="UP000379076">
    <property type="component" value="Unassembled WGS sequence"/>
</dbReference>
<evidence type="ECO:0000313" key="9">
    <source>
        <dbReference type="EMBL" id="EAD5787665.1"/>
    </source>
</evidence>
<evidence type="ECO:0000313" key="25">
    <source>
        <dbReference type="EMBL" id="EAH2282407.1"/>
    </source>
</evidence>
<dbReference type="InterPro" id="IPR036696">
    <property type="entry name" value="YdfO-like_sf"/>
</dbReference>
<evidence type="ECO:0000313" key="40">
    <source>
        <dbReference type="EMBL" id="HAA8053257.1"/>
    </source>
</evidence>
<evidence type="ECO:0000313" key="24">
    <source>
        <dbReference type="EMBL" id="EAG9518669.1"/>
    </source>
</evidence>
<dbReference type="Proteomes" id="UP000467536">
    <property type="component" value="Unassembled WGS sequence"/>
</dbReference>
<evidence type="ECO:0000313" key="39">
    <source>
        <dbReference type="EMBL" id="EDP8514385.1"/>
    </source>
</evidence>
<evidence type="ECO:0000313" key="17">
    <source>
        <dbReference type="EMBL" id="EAG2514226.1"/>
    </source>
</evidence>
<dbReference type="EMBL" id="AAAIXK010000006">
    <property type="protein sequence ID" value="EAC5550987.1"/>
    <property type="molecule type" value="Genomic_DNA"/>
</dbReference>
<dbReference type="EMBL" id="DAAEEB010000005">
    <property type="protein sequence ID" value="HAA8053257.1"/>
    <property type="molecule type" value="Genomic_DNA"/>
</dbReference>
<dbReference type="EMBL" id="AABBZO010000020">
    <property type="protein sequence ID" value="EAG4463366.1"/>
    <property type="molecule type" value="Genomic_DNA"/>
</dbReference>
<evidence type="ECO:0000313" key="44">
    <source>
        <dbReference type="EMBL" id="HAC0274210.1"/>
    </source>
</evidence>
<evidence type="ECO:0000313" key="77">
    <source>
        <dbReference type="Proteomes" id="UP000478682"/>
    </source>
</evidence>
<evidence type="ECO:0000313" key="93">
    <source>
        <dbReference type="Proteomes" id="UP000840197"/>
    </source>
</evidence>
<evidence type="ECO:0000313" key="41">
    <source>
        <dbReference type="EMBL" id="HAB8398600.1"/>
    </source>
</evidence>
<dbReference type="Proteomes" id="UP000272537">
    <property type="component" value="Unassembled WGS sequence"/>
</dbReference>
<dbReference type="EMBL" id="DAAJCS010000002">
    <property type="protein sequence ID" value="HAC0011931.1"/>
    <property type="molecule type" value="Genomic_DNA"/>
</dbReference>
<dbReference type="Proteomes" id="UP000398321">
    <property type="component" value="Unassembled WGS sequence"/>
</dbReference>
<dbReference type="EMBL" id="AALGDA010000015">
    <property type="protein sequence ID" value="ECY9782688.1"/>
    <property type="molecule type" value="Genomic_DNA"/>
</dbReference>
<evidence type="ECO:0000313" key="10">
    <source>
        <dbReference type="EMBL" id="EAE1339333.1"/>
    </source>
</evidence>
<dbReference type="EMBL" id="JACAVN010000001">
    <property type="protein sequence ID" value="NYA00635.1"/>
    <property type="molecule type" value="Genomic_DNA"/>
</dbReference>
<evidence type="ECO:0000313" key="48">
    <source>
        <dbReference type="EMBL" id="NYA00635.1"/>
    </source>
</evidence>
<dbReference type="EMBL" id="AABEKY010000005">
    <property type="protein sequence ID" value="EAG9387871.1"/>
    <property type="molecule type" value="Genomic_DNA"/>
</dbReference>
<dbReference type="Proteomes" id="UP000549379">
    <property type="component" value="Unassembled WGS sequence"/>
</dbReference>
<evidence type="ECO:0000313" key="26">
    <source>
        <dbReference type="EMBL" id="EAH3294606.1"/>
    </source>
</evidence>
<evidence type="ECO:0000313" key="36">
    <source>
        <dbReference type="EMBL" id="EDN7713644.1"/>
    </source>
</evidence>
<evidence type="ECO:0000313" key="54">
    <source>
        <dbReference type="Proteomes" id="UP000336166"/>
    </source>
</evidence>
<evidence type="ECO:0000313" key="32">
    <source>
        <dbReference type="EMBL" id="ECC1555868.1"/>
    </source>
</evidence>
<evidence type="ECO:0000313" key="63">
    <source>
        <dbReference type="Proteomes" id="UP000365297"/>
    </source>
</evidence>
<dbReference type="EMBL" id="AABEMN010000003">
    <property type="protein sequence ID" value="EAG9518669.1"/>
    <property type="molecule type" value="Genomic_DNA"/>
</dbReference>
<evidence type="ECO:0000313" key="51">
    <source>
        <dbReference type="EMBL" id="RKA11080.1"/>
    </source>
</evidence>
<dbReference type="Proteomes" id="UP000368512">
    <property type="component" value="Unassembled WGS sequence"/>
</dbReference>
<dbReference type="Proteomes" id="UP000843775">
    <property type="component" value="Unassembled WGS sequence"/>
</dbReference>
<dbReference type="EMBL" id="AAANYR010000009">
    <property type="protein sequence ID" value="EAD5787665.1"/>
    <property type="molecule type" value="Genomic_DNA"/>
</dbReference>
<evidence type="ECO:0000313" key="18">
    <source>
        <dbReference type="EMBL" id="EAG2996939.1"/>
    </source>
</evidence>
<dbReference type="EMBL" id="DABJAN010000001">
    <property type="protein sequence ID" value="HAJ9592120.1"/>
    <property type="molecule type" value="Genomic_DNA"/>
</dbReference>
<evidence type="ECO:0000313" key="42">
    <source>
        <dbReference type="EMBL" id="HAB8555740.1"/>
    </source>
</evidence>
<dbReference type="Proteomes" id="UP000540117">
    <property type="component" value="Unassembled WGS sequence"/>
</dbReference>
<dbReference type="EMBL" id="AALEDS010000010">
    <property type="protein sequence ID" value="ECY6544836.1"/>
    <property type="molecule type" value="Genomic_DNA"/>
</dbReference>
<dbReference type="Proteomes" id="UP000489121">
    <property type="component" value="Unassembled WGS sequence"/>
</dbReference>
<evidence type="ECO:0000313" key="22">
    <source>
        <dbReference type="EMBL" id="EAG6990495.1"/>
    </source>
</evidence>
<evidence type="ECO:0000313" key="16">
    <source>
        <dbReference type="EMBL" id="EAG2245945.1"/>
    </source>
</evidence>
<dbReference type="EMBL" id="AAANYN010000004">
    <property type="protein sequence ID" value="EAD5773471.1"/>
    <property type="molecule type" value="Genomic_DNA"/>
</dbReference>
<evidence type="ECO:0000313" key="21">
    <source>
        <dbReference type="EMBL" id="EAG6167913.1"/>
    </source>
</evidence>
<evidence type="ECO:0000313" key="91">
    <source>
        <dbReference type="Proteomes" id="UP000549379"/>
    </source>
</evidence>
<evidence type="ECO:0000313" key="94">
    <source>
        <dbReference type="Proteomes" id="UP000841146"/>
    </source>
</evidence>
<dbReference type="Proteomes" id="UP000354255">
    <property type="component" value="Unassembled WGS sequence"/>
</dbReference>
<evidence type="ECO:0000313" key="79">
    <source>
        <dbReference type="Proteomes" id="UP000481141"/>
    </source>
</evidence>
<dbReference type="EMBL" id="AALAQH010000001">
    <property type="protein sequence ID" value="ECX6923695.1"/>
    <property type="molecule type" value="Genomic_DNA"/>
</dbReference>
<dbReference type="Proteomes" id="UP000852906">
    <property type="component" value="Unassembled WGS sequence"/>
</dbReference>
<dbReference type="Proteomes" id="UP000393182">
    <property type="component" value="Unassembled WGS sequence"/>
</dbReference>
<dbReference type="EMBL" id="AABATR010000001">
    <property type="protein sequence ID" value="EAG1892133.1"/>
    <property type="molecule type" value="Genomic_DNA"/>
</dbReference>
<evidence type="ECO:0000313" key="45">
    <source>
        <dbReference type="EMBL" id="HAC1755473.1"/>
    </source>
</evidence>
<dbReference type="Proteomes" id="UP000365297">
    <property type="component" value="Unassembled WGS sequence"/>
</dbReference>
<reference evidence="55 58" key="5">
    <citation type="submission" date="2018-06" db="EMBL/GenBank/DDBJ databases">
        <authorList>
            <consortium name="GenomeTrakr: Next Generation Sequencing Network for Food Pathogen Tracability"/>
        </authorList>
    </citation>
    <scope>NUCLEOTIDE SEQUENCE [LARGE SCALE GENOMIC DNA]</scope>
    <source>
        <strain evidence="18 91">10B02965A-1</strain>
        <strain evidence="4 64">CFSAN008042</strain>
        <strain evidence="20 84">CFSAN063727</strain>
        <strain evidence="36 73">CFSAN102901</strain>
        <strain evidence="10 66">FDA00006494</strain>
        <strain evidence="2 63">FDA00007096</strain>
        <strain evidence="6 69">FDA00008584</strain>
        <strain evidence="16">FDA00011243</strain>
        <strain evidence="3 53">FDA00013332</strain>
        <strain evidence="9 57">FDA00013853</strain>
        <strain evidence="30 71">FDA00014336</strain>
        <strain evidence="32 67">FDA00014370</strain>
        <strain evidence="31 68">FDA00014392</strain>
        <strain evidence="39">FDA00015054</strain>
        <strain evidence="19 87">FDA1005580-S054-001</strain>
        <strain evidence="78">FDA1090798-S029-001</strain>
        <strain evidence="79">FDA956581-098-004</strain>
        <strain evidence="17 82">FDA960927-006-004</strain>
        <strain evidence="21 92">FLAG-38921</strain>
        <strain evidence="33 72">FLAG-51482A</strain>
        <strain evidence="15 55">FLAG-54356</strain>
        <strain evidence="8 65">FSIS31901579</strain>
        <strain evidence="27 83">LS1344</strain>
        <strain evidence="37 75">OSF101448</strain>
        <strain evidence="7 58">VA-WGS-00405</strain>
    </source>
</reference>
<evidence type="ECO:0000313" key="52">
    <source>
        <dbReference type="Proteomes" id="UP000272537"/>
    </source>
</evidence>
<dbReference type="EMBL" id="AAHZFY010000023">
    <property type="protein sequence ID" value="ECB9514163.1"/>
    <property type="molecule type" value="Genomic_DNA"/>
</dbReference>
<dbReference type="Proteomes" id="UP000841146">
    <property type="component" value="Unassembled WGS sequence"/>
</dbReference>
<dbReference type="EMBL" id="AAAREG010000007">
    <property type="protein sequence ID" value="EAE2354716.1"/>
    <property type="molecule type" value="Genomic_DNA"/>
</dbReference>
<reference evidence="70 81" key="6">
    <citation type="submission" date="2019-04" db="EMBL/GenBank/DDBJ databases">
        <authorList>
            <consortium name="GenomeTrakr network: Whole genome sequencing for foodborne pathogen traceback"/>
        </authorList>
    </citation>
    <scope>NUCLEOTIDE SEQUENCE [LARGE SCALE GENOMIC DNA]</scope>
    <source>
        <strain evidence="22 90">CFSAN004300</strain>
        <strain evidence="23 81">CFSAN072474</strain>
        <strain evidence="34 62">FLAG-55987</strain>
        <strain evidence="29 70">PHLUSALM00088</strain>
    </source>
</reference>
<evidence type="ECO:0000313" key="87">
    <source>
        <dbReference type="Proteomes" id="UP000540117"/>
    </source>
</evidence>
<dbReference type="Proteomes" id="UP000344343">
    <property type="component" value="Unassembled WGS sequence"/>
</dbReference>
<sequence length="130" mass="14556">MINEQTILQAATSEKNAGDFPKVVQSFKELGVTKYQFLVEKGIYVFWDEMDNQVESKLNGVSMPISEEISRDRLKDAIKQAQAGKIDFEIFIKLAGLAGVRLWEADLSAMKVTYIDNTGNDLIVEPIPSI</sequence>
<dbReference type="Proteomes" id="UP000389283">
    <property type="component" value="Unassembled WGS sequence"/>
</dbReference>
<dbReference type="Proteomes" id="UP000481141">
    <property type="component" value="Unassembled WGS sequence"/>
</dbReference>
<dbReference type="Proteomes" id="UP000410967">
    <property type="component" value="Unassembled WGS sequence"/>
</dbReference>
<reference evidence="93 94" key="3">
    <citation type="journal article" date="2018" name="Genome Biol.">
        <title>SKESA: strategic k-mer extension for scrupulous assemblies.</title>
        <authorList>
            <person name="Souvorov A."/>
            <person name="Agarwala R."/>
            <person name="Lipman D.J."/>
        </authorList>
    </citation>
    <scope>NUCLEOTIDE SEQUENCE [LARGE SCALE GENOMIC DNA]</scope>
    <source>
        <strain evidence="40">09CEB371LM</strain>
        <strain evidence="46">2017-325981-023-01</strain>
        <strain evidence="42 96">CFIAFB20100120</strain>
        <strain evidence="41 93">CFIAFB20130012</strain>
        <strain evidence="44">CFIAFB20170037</strain>
        <strain evidence="43 94">CFIAFB20170045</strain>
        <strain evidence="45 95">DMG1500109</strain>
    </source>
</reference>
<organism evidence="44">
    <name type="scientific">Listeria monocytogenes</name>
    <dbReference type="NCBI Taxonomy" id="1639"/>
    <lineage>
        <taxon>Bacteria</taxon>
        <taxon>Bacillati</taxon>
        <taxon>Bacillota</taxon>
        <taxon>Bacilli</taxon>
        <taxon>Bacillales</taxon>
        <taxon>Listeriaceae</taxon>
        <taxon>Listeria</taxon>
    </lineage>
</organism>
<evidence type="ECO:0000313" key="29">
    <source>
        <dbReference type="EMBL" id="EAK9318036.1"/>
    </source>
</evidence>
<evidence type="ECO:0000313" key="20">
    <source>
        <dbReference type="EMBL" id="EAG4463366.1"/>
    </source>
</evidence>
<dbReference type="KEGG" id="lmv:Y193_12635"/>
<dbReference type="EMBL" id="DAAIJL010000001">
    <property type="protein sequence ID" value="HAB8555740.1"/>
    <property type="molecule type" value="Genomic_DNA"/>
</dbReference>
<evidence type="ECO:0000313" key="30">
    <source>
        <dbReference type="EMBL" id="ECB9472446.1"/>
    </source>
</evidence>
<evidence type="ECO:0000313" key="86">
    <source>
        <dbReference type="Proteomes" id="UP000533021"/>
    </source>
</evidence>
<dbReference type="EMBL" id="AACKDQ010000035">
    <property type="protein sequence ID" value="EAK9318036.1"/>
    <property type="molecule type" value="Genomic_DNA"/>
</dbReference>
<dbReference type="EMBL" id="AABGHY010000006">
    <property type="protein sequence ID" value="EAH3294606.1"/>
    <property type="molecule type" value="Genomic_DNA"/>
</dbReference>
<dbReference type="KEGG" id="lmok:CQ02_03330"/>
<dbReference type="Proteomes" id="UP000544530">
    <property type="component" value="Unassembled WGS sequence"/>
</dbReference>
<reference evidence="44" key="9">
    <citation type="submission" date="2020-01" db="EMBL/GenBank/DDBJ databases">
        <authorList>
            <consortium name="NCBI Pathogen Detection Project"/>
        </authorList>
    </citation>
    <scope>NUCLEOTIDE SEQUENCE</scope>
    <source>
        <strain evidence="40">09CEB371LM</strain>
        <strain evidence="46">2017-325981-023-01</strain>
        <strain evidence="42">CFIAFB20100120</strain>
        <strain evidence="41">CFIAFB20130012</strain>
        <strain evidence="44">CFIAFB20170037</strain>
        <strain evidence="43">CFIAFB20170045</strain>
        <strain evidence="45">DMG1500109</strain>
    </source>
</reference>
<evidence type="ECO:0000313" key="70">
    <source>
        <dbReference type="Proteomes" id="UP000410967"/>
    </source>
</evidence>
<evidence type="ECO:0000313" key="50">
    <source>
        <dbReference type="EMBL" id="OET48650.1"/>
    </source>
</evidence>
<evidence type="ECO:0000313" key="65">
    <source>
        <dbReference type="Proteomes" id="UP000376505"/>
    </source>
</evidence>
<dbReference type="EMBL" id="AAIAJJ010000002">
    <property type="protein sequence ID" value="ECC1555868.1"/>
    <property type="molecule type" value="Genomic_DNA"/>
</dbReference>
<evidence type="ECO:0000313" key="15">
    <source>
        <dbReference type="EMBL" id="EAG2086137.1"/>
    </source>
</evidence>
<dbReference type="EMBL" id="DAAJZA010000007">
    <property type="protein sequence ID" value="HAC1755473.1"/>
    <property type="molecule type" value="Genomic_DNA"/>
</dbReference>
<dbReference type="Proteomes" id="UP000842809">
    <property type="component" value="Unassembled WGS sequence"/>
</dbReference>